<evidence type="ECO:0000313" key="2">
    <source>
        <dbReference type="Proteomes" id="UP000034954"/>
    </source>
</evidence>
<protein>
    <recommendedName>
        <fullName evidence="3">PLD phosphodiesterase domain-containing protein</fullName>
    </recommendedName>
</protein>
<dbReference type="Gene3D" id="3.30.870.10">
    <property type="entry name" value="Endonuclease Chain A"/>
    <property type="match status" value="2"/>
</dbReference>
<sequence>MSRTNNQHTGYAKLIDYWSPPPDAGEPIGCIATTYTFSPVFFEEDCLSRFLRMESDPDNDGSVFLVEREEKMSSVQCISVLVDQHHCKGARNLRWDIIPSRIPKAIMHAKISVLCWSNCVRVIVGSANLTEQGYRMNQEIFGSLDFHGGSDIPMAVLKSILDFLKEMVDRCTNSPDQPEVSRWHNFLTDIGKRTRNWGRIEPYRGGRDVRIHPLLLGSGKPDLFDQVRNYWNQASSRPPDYAWITSPFFDSPDSPNIPAKKIWEVLNQRGAASVCYYVHAEDNKDKKQLIVSAPKSLLESAPNQRSSVDIRFARVIECFDTKEIKTIRPLHMKSIWLQNDEWALYVIGSSNFTASGTGVGSTTNFEANIIYMASRTQNRAAVNMFEKSSLSKDYLAIDEYTVWDRQANEDEPDSECPALLPSVFGYAIYGRMSIWYRLSDSISVLKTYRRAFPYRRKRERKSFMTKENG</sequence>
<evidence type="ECO:0000313" key="1">
    <source>
        <dbReference type="EMBL" id="KKO19766.1"/>
    </source>
</evidence>
<keyword evidence="2" id="KW-1185">Reference proteome</keyword>
<reference evidence="1 2" key="1">
    <citation type="journal article" date="2013" name="BMC Microbiol.">
        <title>Identification of the type II cytochrome c maturation pathway in anammox bacteria by comparative genomics.</title>
        <authorList>
            <person name="Ferousi C."/>
            <person name="Speth D.R."/>
            <person name="Reimann J."/>
            <person name="Op den Camp H.J."/>
            <person name="Allen J.W."/>
            <person name="Keltjens J.T."/>
            <person name="Jetten M.S."/>
        </authorList>
    </citation>
    <scope>NUCLEOTIDE SEQUENCE [LARGE SCALE GENOMIC DNA]</scope>
    <source>
        <strain evidence="1">RU1</strain>
    </source>
</reference>
<organism evidence="1 2">
    <name type="scientific">Candidatus Brocadia fulgida</name>
    <dbReference type="NCBI Taxonomy" id="380242"/>
    <lineage>
        <taxon>Bacteria</taxon>
        <taxon>Pseudomonadati</taxon>
        <taxon>Planctomycetota</taxon>
        <taxon>Candidatus Brocadiia</taxon>
        <taxon>Candidatus Brocadiales</taxon>
        <taxon>Candidatus Brocadiaceae</taxon>
        <taxon>Candidatus Brocadia</taxon>
    </lineage>
</organism>
<dbReference type="AlphaFoldDB" id="A0A0M2UXS2"/>
<proteinExistence type="predicted"/>
<evidence type="ECO:0008006" key="3">
    <source>
        <dbReference type="Google" id="ProtNLM"/>
    </source>
</evidence>
<accession>A0A0M2UXS2</accession>
<comment type="caution">
    <text evidence="1">The sequence shown here is derived from an EMBL/GenBank/DDBJ whole genome shotgun (WGS) entry which is preliminary data.</text>
</comment>
<dbReference type="SUPFAM" id="SSF56024">
    <property type="entry name" value="Phospholipase D/nuclease"/>
    <property type="match status" value="1"/>
</dbReference>
<gene>
    <name evidence="1" type="ORF">BROFUL_01524</name>
</gene>
<name>A0A0M2UXS2_9BACT</name>
<dbReference type="Proteomes" id="UP000034954">
    <property type="component" value="Unassembled WGS sequence"/>
</dbReference>
<dbReference type="EMBL" id="LAQJ01000157">
    <property type="protein sequence ID" value="KKO19766.1"/>
    <property type="molecule type" value="Genomic_DNA"/>
</dbReference>